<dbReference type="PIRSF" id="PIRSF003107">
    <property type="entry name" value="PhoU"/>
    <property type="match status" value="1"/>
</dbReference>
<dbReference type="PANTHER" id="PTHR42930">
    <property type="entry name" value="PHOSPHATE-SPECIFIC TRANSPORT SYSTEM ACCESSORY PROTEIN PHOU"/>
    <property type="match status" value="1"/>
</dbReference>
<feature type="domain" description="PhoU" evidence="8">
    <location>
        <begin position="20"/>
        <end position="108"/>
    </location>
</feature>
<evidence type="ECO:0000313" key="9">
    <source>
        <dbReference type="EMBL" id="TYP74163.1"/>
    </source>
</evidence>
<evidence type="ECO:0000256" key="4">
    <source>
        <dbReference type="ARBA" id="ARBA00022448"/>
    </source>
</evidence>
<dbReference type="GO" id="GO:0045936">
    <property type="term" value="P:negative regulation of phosphate metabolic process"/>
    <property type="evidence" value="ECO:0007669"/>
    <property type="project" value="InterPro"/>
</dbReference>
<comment type="caution">
    <text evidence="9">The sequence shown here is derived from an EMBL/GenBank/DDBJ whole genome shotgun (WGS) entry which is preliminary data.</text>
</comment>
<dbReference type="NCBIfam" id="TIGR02135">
    <property type="entry name" value="phoU_full"/>
    <property type="match status" value="1"/>
</dbReference>
<keyword evidence="5 7" id="KW-0963">Cytoplasm</keyword>
<dbReference type="Gene3D" id="1.20.58.220">
    <property type="entry name" value="Phosphate transport system protein phou homolog 2, domain 2"/>
    <property type="match status" value="1"/>
</dbReference>
<dbReference type="InterPro" id="IPR026022">
    <property type="entry name" value="PhoU_dom"/>
</dbReference>
<dbReference type="InterPro" id="IPR038078">
    <property type="entry name" value="PhoU-like_sf"/>
</dbReference>
<dbReference type="GO" id="GO:0030643">
    <property type="term" value="P:intracellular phosphate ion homeostasis"/>
    <property type="evidence" value="ECO:0007669"/>
    <property type="project" value="InterPro"/>
</dbReference>
<evidence type="ECO:0000256" key="2">
    <source>
        <dbReference type="ARBA" id="ARBA00008107"/>
    </source>
</evidence>
<evidence type="ECO:0000313" key="10">
    <source>
        <dbReference type="Proteomes" id="UP000323257"/>
    </source>
</evidence>
<dbReference type="FunFam" id="1.20.58.220:FF:000004">
    <property type="entry name" value="Phosphate-specific transport system accessory protein PhoU"/>
    <property type="match status" value="1"/>
</dbReference>
<protein>
    <recommendedName>
        <fullName evidence="7">Phosphate-specific transport system accessory protein PhoU</fullName>
    </recommendedName>
</protein>
<dbReference type="AlphaFoldDB" id="A0A5S5C850"/>
<dbReference type="GO" id="GO:0005737">
    <property type="term" value="C:cytoplasm"/>
    <property type="evidence" value="ECO:0007669"/>
    <property type="project" value="UniProtKB-SubCell"/>
</dbReference>
<accession>A0A5S5C850</accession>
<name>A0A5S5C850_9BACL</name>
<dbReference type="PANTHER" id="PTHR42930:SF3">
    <property type="entry name" value="PHOSPHATE-SPECIFIC TRANSPORT SYSTEM ACCESSORY PROTEIN PHOU"/>
    <property type="match status" value="1"/>
</dbReference>
<dbReference type="Proteomes" id="UP000323257">
    <property type="component" value="Unassembled WGS sequence"/>
</dbReference>
<dbReference type="EMBL" id="VNHS01000006">
    <property type="protein sequence ID" value="TYP74163.1"/>
    <property type="molecule type" value="Genomic_DNA"/>
</dbReference>
<organism evidence="9 10">
    <name type="scientific">Paenibacillus methanolicus</name>
    <dbReference type="NCBI Taxonomy" id="582686"/>
    <lineage>
        <taxon>Bacteria</taxon>
        <taxon>Bacillati</taxon>
        <taxon>Bacillota</taxon>
        <taxon>Bacilli</taxon>
        <taxon>Bacillales</taxon>
        <taxon>Paenibacillaceae</taxon>
        <taxon>Paenibacillus</taxon>
    </lineage>
</organism>
<gene>
    <name evidence="9" type="ORF">BCM02_106445</name>
</gene>
<dbReference type="GO" id="GO:0006817">
    <property type="term" value="P:phosphate ion transport"/>
    <property type="evidence" value="ECO:0007669"/>
    <property type="project" value="UniProtKB-KW"/>
</dbReference>
<evidence type="ECO:0000256" key="5">
    <source>
        <dbReference type="ARBA" id="ARBA00022490"/>
    </source>
</evidence>
<evidence type="ECO:0000256" key="3">
    <source>
        <dbReference type="ARBA" id="ARBA00011738"/>
    </source>
</evidence>
<keyword evidence="10" id="KW-1185">Reference proteome</keyword>
<evidence type="ECO:0000256" key="7">
    <source>
        <dbReference type="PIRNR" id="PIRNR003107"/>
    </source>
</evidence>
<comment type="subunit">
    <text evidence="3 7">Homodimer.</text>
</comment>
<evidence type="ECO:0000259" key="8">
    <source>
        <dbReference type="Pfam" id="PF01895"/>
    </source>
</evidence>
<reference evidence="9 10" key="1">
    <citation type="submission" date="2019-07" db="EMBL/GenBank/DDBJ databases">
        <title>Genomic Encyclopedia of Type Strains, Phase III (KMG-III): the genomes of soil and plant-associated and newly described type strains.</title>
        <authorList>
            <person name="Whitman W."/>
        </authorList>
    </citation>
    <scope>NUCLEOTIDE SEQUENCE [LARGE SCALE GENOMIC DNA]</scope>
    <source>
        <strain evidence="9 10">BL24</strain>
    </source>
</reference>
<dbReference type="SUPFAM" id="SSF109755">
    <property type="entry name" value="PhoU-like"/>
    <property type="match status" value="1"/>
</dbReference>
<comment type="function">
    <text evidence="7">Plays a role in the regulation of phosphate uptake.</text>
</comment>
<comment type="similarity">
    <text evidence="2 7">Belongs to the PhoU family.</text>
</comment>
<keyword evidence="6 7" id="KW-0592">Phosphate transport</keyword>
<sequence>MMMTARKEFDHGLEDLRELLLDMGRKAATALDRSLRALSQLDLEAAKRVIEDDVDLNRLDERVFDLGARLIATQQPVAKDLRRILIAFKISNDLERMGDLSVDVAKVVLRLNGEKLIKPLIDIPRMGEIVQTMIDDAIRAFVTENVDLAYKMAKEDDRVDELYGQILRELFALMAENPATIAQASQLSFVGRFVERIGDYATNIGENVVYLVTGTRPELNA</sequence>
<comment type="subcellular location">
    <subcellularLocation>
        <location evidence="1 7">Cytoplasm</location>
    </subcellularLocation>
</comment>
<dbReference type="Pfam" id="PF01895">
    <property type="entry name" value="PhoU"/>
    <property type="match status" value="2"/>
</dbReference>
<proteinExistence type="inferred from homology"/>
<evidence type="ECO:0000256" key="6">
    <source>
        <dbReference type="ARBA" id="ARBA00022592"/>
    </source>
</evidence>
<dbReference type="InterPro" id="IPR028366">
    <property type="entry name" value="PhoU"/>
</dbReference>
<keyword evidence="4 7" id="KW-0813">Transport</keyword>
<feature type="domain" description="PhoU" evidence="8">
    <location>
        <begin position="123"/>
        <end position="208"/>
    </location>
</feature>
<evidence type="ECO:0000256" key="1">
    <source>
        <dbReference type="ARBA" id="ARBA00004496"/>
    </source>
</evidence>